<proteinExistence type="predicted"/>
<dbReference type="InterPro" id="IPR036259">
    <property type="entry name" value="MFS_trans_sf"/>
</dbReference>
<keyword evidence="2" id="KW-0762">Sugar transport</keyword>
<gene>
    <name evidence="2" type="ORF">B1B_18023</name>
</gene>
<organism evidence="2">
    <name type="scientific">mine drainage metagenome</name>
    <dbReference type="NCBI Taxonomy" id="410659"/>
    <lineage>
        <taxon>unclassified sequences</taxon>
        <taxon>metagenomes</taxon>
        <taxon>ecological metagenomes</taxon>
    </lineage>
</organism>
<keyword evidence="2" id="KW-0813">Transport</keyword>
<keyword evidence="1" id="KW-0472">Membrane</keyword>
<evidence type="ECO:0000256" key="1">
    <source>
        <dbReference type="SAM" id="Phobius"/>
    </source>
</evidence>
<feature type="transmembrane region" description="Helical" evidence="1">
    <location>
        <begin position="30"/>
        <end position="50"/>
    </location>
</feature>
<protein>
    <submittedName>
        <fullName evidence="2">Sugar transporter related protein</fullName>
    </submittedName>
</protein>
<keyword evidence="1" id="KW-0812">Transmembrane</keyword>
<reference evidence="2" key="1">
    <citation type="submission" date="2013-08" db="EMBL/GenBank/DDBJ databases">
        <authorList>
            <person name="Mendez C."/>
            <person name="Richter M."/>
            <person name="Ferrer M."/>
            <person name="Sanchez J."/>
        </authorList>
    </citation>
    <scope>NUCLEOTIDE SEQUENCE</scope>
</reference>
<reference evidence="2" key="2">
    <citation type="journal article" date="2014" name="ISME J.">
        <title>Microbial stratification in low pH oxic and suboxic macroscopic growths along an acid mine drainage.</title>
        <authorList>
            <person name="Mendez-Garcia C."/>
            <person name="Mesa V."/>
            <person name="Sprenger R.R."/>
            <person name="Richter M."/>
            <person name="Diez M.S."/>
            <person name="Solano J."/>
            <person name="Bargiela R."/>
            <person name="Golyshina O.V."/>
            <person name="Manteca A."/>
            <person name="Ramos J.L."/>
            <person name="Gallego J.R."/>
            <person name="Llorente I."/>
            <person name="Martins Dos Santos V.A."/>
            <person name="Jensen O.N."/>
            <person name="Pelaez A.I."/>
            <person name="Sanchez J."/>
            <person name="Ferrer M."/>
        </authorList>
    </citation>
    <scope>NUCLEOTIDE SEQUENCE</scope>
</reference>
<dbReference type="AlphaFoldDB" id="T0ZPC9"/>
<dbReference type="EMBL" id="AUZY01012046">
    <property type="protein sequence ID" value="EQD31650.1"/>
    <property type="molecule type" value="Genomic_DNA"/>
</dbReference>
<feature type="non-terminal residue" evidence="2">
    <location>
        <position position="83"/>
    </location>
</feature>
<evidence type="ECO:0000313" key="2">
    <source>
        <dbReference type="EMBL" id="EQD31650.1"/>
    </source>
</evidence>
<keyword evidence="1" id="KW-1133">Transmembrane helix</keyword>
<name>T0ZPC9_9ZZZZ</name>
<comment type="caution">
    <text evidence="2">The sequence shown here is derived from an EMBL/GenBank/DDBJ whole genome shotgun (WGS) entry which is preliminary data.</text>
</comment>
<feature type="transmembrane region" description="Helical" evidence="1">
    <location>
        <begin position="62"/>
        <end position="82"/>
    </location>
</feature>
<sequence>MIAFPEKLDSHPAVKLEPEVKSRIRLIGSLFLVDAIGGGLVNTSIISLWFEVEYHITLSQAGLIFIGVNVITAISIIVSGYIS</sequence>
<accession>T0ZPC9</accession>
<dbReference type="SUPFAM" id="SSF103473">
    <property type="entry name" value="MFS general substrate transporter"/>
    <property type="match status" value="1"/>
</dbReference>